<reference evidence="3" key="1">
    <citation type="submission" date="2014-09" db="EMBL/GenBank/DDBJ databases">
        <authorList>
            <person name="Hjerde E."/>
        </authorList>
    </citation>
    <scope>NUCLEOTIDE SEQUENCE [LARGE SCALE GENOMIC DNA]</scope>
    <source>
        <strain evidence="3">06/09/139</strain>
    </source>
</reference>
<name>A0A090IK90_9GAMM</name>
<dbReference type="HOGENOM" id="CLU_652038_0_0_6"/>
<keyword evidence="1" id="KW-1133">Transmembrane helix</keyword>
<keyword evidence="1" id="KW-0472">Membrane</keyword>
<keyword evidence="3" id="KW-1185">Reference proteome</keyword>
<gene>
    <name evidence="2" type="ORF">AWOD_I_0553</name>
</gene>
<sequence length="411" mass="44897">MINKQRGAITLLVSSVILVVTLIFSLGSYKSIFYQIKRAQNEIEARKGHWAAEGGVECAFTKASATGVVPSIPILECASLGLGNLDINRGVNYQIIAEKSNQVIKKTFSLGGDGNSGAMKSAADIYFYASTTFSTPDPGSLATDGWECVALRYKNRFESAASPVNQGVIHGDKPFIAFDNKGYDCVNYPTDPHNSHLTNGIGKDFVRDETVNPFENLFGVKKEDHNTIRDNGIFQILDMNGQNTSQCGSKITNVINSGTRHIWVEGSCEVTSSDYAALANASNLTDGVFILVHDGVLSLMGSPSGSSPIKGLLFHFNTELLLEADLSSWQGMEAYTYLSHVPSIFPNDYLFSSSYYQHGAFTLSGGQIFDSVGQSALFYNSVNFKYNKDVIDSVFEGLIKPRWVKGSWHDF</sequence>
<dbReference type="EMBL" id="LN554846">
    <property type="protein sequence ID" value="CED70647.1"/>
    <property type="molecule type" value="Genomic_DNA"/>
</dbReference>
<dbReference type="STRING" id="80852.AWOD_I_0553"/>
<evidence type="ECO:0000313" key="2">
    <source>
        <dbReference type="EMBL" id="CED70647.1"/>
    </source>
</evidence>
<keyword evidence="1" id="KW-0812">Transmembrane</keyword>
<dbReference type="OrthoDB" id="5814101at2"/>
<protein>
    <submittedName>
        <fullName evidence="2">Membrane protein</fullName>
    </submittedName>
</protein>
<proteinExistence type="predicted"/>
<evidence type="ECO:0000313" key="3">
    <source>
        <dbReference type="Proteomes" id="UP000032427"/>
    </source>
</evidence>
<feature type="transmembrane region" description="Helical" evidence="1">
    <location>
        <begin position="7"/>
        <end position="29"/>
    </location>
</feature>
<evidence type="ECO:0000256" key="1">
    <source>
        <dbReference type="SAM" id="Phobius"/>
    </source>
</evidence>
<dbReference type="AlphaFoldDB" id="A0A090IK90"/>
<dbReference type="PATRIC" id="fig|80852.17.peg.561"/>
<organism evidence="2 3">
    <name type="scientific">Aliivibrio wodanis</name>
    <dbReference type="NCBI Taxonomy" id="80852"/>
    <lineage>
        <taxon>Bacteria</taxon>
        <taxon>Pseudomonadati</taxon>
        <taxon>Pseudomonadota</taxon>
        <taxon>Gammaproteobacteria</taxon>
        <taxon>Vibrionales</taxon>
        <taxon>Vibrionaceae</taxon>
        <taxon>Aliivibrio</taxon>
    </lineage>
</organism>
<dbReference type="KEGG" id="awd:AWOD_I_0553"/>
<dbReference type="Proteomes" id="UP000032427">
    <property type="component" value="Chromosome 1"/>
</dbReference>
<dbReference type="GeneID" id="28540114"/>
<accession>A0A090IK90</accession>